<feature type="domain" description="Apple" evidence="20">
    <location>
        <begin position="356"/>
        <end position="436"/>
    </location>
</feature>
<evidence type="ECO:0000256" key="1">
    <source>
        <dbReference type="ARBA" id="ARBA00004251"/>
    </source>
</evidence>
<evidence type="ECO:0000256" key="12">
    <source>
        <dbReference type="ARBA" id="ARBA00023136"/>
    </source>
</evidence>
<evidence type="ECO:0000256" key="5">
    <source>
        <dbReference type="ARBA" id="ARBA00022679"/>
    </source>
</evidence>
<dbReference type="SMART" id="SM00473">
    <property type="entry name" value="PAN_AP"/>
    <property type="match status" value="1"/>
</dbReference>
<dbReference type="Gene3D" id="2.90.10.10">
    <property type="entry name" value="Bulb-type lectin domain"/>
    <property type="match status" value="1"/>
</dbReference>
<dbReference type="InterPro" id="IPR036426">
    <property type="entry name" value="Bulb-type_lectin_dom_sf"/>
</dbReference>
<dbReference type="PANTHER" id="PTHR27002">
    <property type="entry name" value="RECEPTOR-LIKE SERINE/THREONINE-PROTEIN KINASE SD1-8"/>
    <property type="match status" value="1"/>
</dbReference>
<dbReference type="Gene3D" id="1.10.510.10">
    <property type="entry name" value="Transferase(Phosphotransferase) domain 1"/>
    <property type="match status" value="1"/>
</dbReference>
<dbReference type="SUPFAM" id="SSF51110">
    <property type="entry name" value="alpha-D-mannose-specific plant lectins"/>
    <property type="match status" value="1"/>
</dbReference>
<evidence type="ECO:0000256" key="3">
    <source>
        <dbReference type="ARBA" id="ARBA00022475"/>
    </source>
</evidence>
<comment type="catalytic activity">
    <reaction evidence="15">
        <text>L-threonyl-[protein] + ATP = O-phospho-L-threonyl-[protein] + ADP + H(+)</text>
        <dbReference type="Rhea" id="RHEA:46608"/>
        <dbReference type="Rhea" id="RHEA-COMP:11060"/>
        <dbReference type="Rhea" id="RHEA-COMP:11605"/>
        <dbReference type="ChEBI" id="CHEBI:15378"/>
        <dbReference type="ChEBI" id="CHEBI:30013"/>
        <dbReference type="ChEBI" id="CHEBI:30616"/>
        <dbReference type="ChEBI" id="CHEBI:61977"/>
        <dbReference type="ChEBI" id="CHEBI:456216"/>
        <dbReference type="EC" id="2.7.11.1"/>
    </reaction>
</comment>
<dbReference type="InterPro" id="IPR000719">
    <property type="entry name" value="Prot_kinase_dom"/>
</dbReference>
<name>A0ABQ7Z4Z7_BRANA</name>
<dbReference type="CDD" id="cd00028">
    <property type="entry name" value="B_lectin"/>
    <property type="match status" value="1"/>
</dbReference>
<evidence type="ECO:0000256" key="16">
    <source>
        <dbReference type="PROSITE-ProRule" id="PRU10141"/>
    </source>
</evidence>
<dbReference type="Proteomes" id="UP000824890">
    <property type="component" value="Unassembled WGS sequence"/>
</dbReference>
<dbReference type="InterPro" id="IPR008271">
    <property type="entry name" value="Ser/Thr_kinase_AS"/>
</dbReference>
<keyword evidence="9 15" id="KW-0418">Kinase</keyword>
<dbReference type="Pfam" id="PF12398">
    <property type="entry name" value="DUF3660"/>
    <property type="match status" value="1"/>
</dbReference>
<dbReference type="SMART" id="SM00220">
    <property type="entry name" value="S_TKc"/>
    <property type="match status" value="1"/>
</dbReference>
<comment type="similarity">
    <text evidence="15">Belongs to the protein kinase superfamily. Ser/Thr protein kinase family.</text>
</comment>
<evidence type="ECO:0000256" key="14">
    <source>
        <dbReference type="ARBA" id="ARBA00023180"/>
    </source>
</evidence>
<dbReference type="InterPro" id="IPR021820">
    <property type="entry name" value="S-locus_recpt_kinase_C"/>
</dbReference>
<dbReference type="InterPro" id="IPR024171">
    <property type="entry name" value="SRK-like_kinase"/>
</dbReference>
<evidence type="ECO:0000256" key="4">
    <source>
        <dbReference type="ARBA" id="ARBA00022527"/>
    </source>
</evidence>
<evidence type="ECO:0000256" key="7">
    <source>
        <dbReference type="ARBA" id="ARBA00022729"/>
    </source>
</evidence>
<dbReference type="PIRSF" id="PIRSF000641">
    <property type="entry name" value="SRK"/>
    <property type="match status" value="1"/>
</dbReference>
<keyword evidence="11 17" id="KW-1133">Transmembrane helix</keyword>
<dbReference type="Pfam" id="PF11883">
    <property type="entry name" value="DUF3403"/>
    <property type="match status" value="1"/>
</dbReference>
<dbReference type="SMART" id="SM00108">
    <property type="entry name" value="B_lectin"/>
    <property type="match status" value="1"/>
</dbReference>
<dbReference type="Pfam" id="PF07714">
    <property type="entry name" value="PK_Tyr_Ser-Thr"/>
    <property type="match status" value="1"/>
</dbReference>
<evidence type="ECO:0000256" key="9">
    <source>
        <dbReference type="ARBA" id="ARBA00022777"/>
    </source>
</evidence>
<dbReference type="InterPro" id="IPR017441">
    <property type="entry name" value="Protein_kinase_ATP_BS"/>
</dbReference>
<keyword evidence="5 15" id="KW-0808">Transferase</keyword>
<dbReference type="CDD" id="cd14066">
    <property type="entry name" value="STKc_IRAK"/>
    <property type="match status" value="1"/>
</dbReference>
<dbReference type="Pfam" id="PF01453">
    <property type="entry name" value="B_lectin"/>
    <property type="match status" value="1"/>
</dbReference>
<dbReference type="PROSITE" id="PS50948">
    <property type="entry name" value="PAN"/>
    <property type="match status" value="1"/>
</dbReference>
<protein>
    <recommendedName>
        <fullName evidence="15">Receptor-like serine/threonine-protein kinase</fullName>
        <ecNumber evidence="15">2.7.11.1</ecNumber>
    </recommendedName>
</protein>
<dbReference type="InterPro" id="IPR001245">
    <property type="entry name" value="Ser-Thr/Tyr_kinase_cat_dom"/>
</dbReference>
<evidence type="ECO:0000313" key="21">
    <source>
        <dbReference type="EMBL" id="KAH0875218.1"/>
    </source>
</evidence>
<keyword evidence="12 17" id="KW-0472">Membrane</keyword>
<dbReference type="CDD" id="cd01098">
    <property type="entry name" value="PAN_AP_plant"/>
    <property type="match status" value="1"/>
</dbReference>
<feature type="binding site" evidence="16">
    <location>
        <position position="559"/>
    </location>
    <ligand>
        <name>ATP</name>
        <dbReference type="ChEBI" id="CHEBI:30616"/>
    </ligand>
</feature>
<evidence type="ECO:0000256" key="10">
    <source>
        <dbReference type="ARBA" id="ARBA00022840"/>
    </source>
</evidence>
<dbReference type="PROSITE" id="PS50927">
    <property type="entry name" value="BULB_LECTIN"/>
    <property type="match status" value="1"/>
</dbReference>
<dbReference type="InterPro" id="IPR003609">
    <property type="entry name" value="Pan_app"/>
</dbReference>
<dbReference type="EC" id="2.7.11.1" evidence="15"/>
<feature type="transmembrane region" description="Helical" evidence="17">
    <location>
        <begin position="12"/>
        <end position="34"/>
    </location>
</feature>
<dbReference type="Pfam" id="PF08276">
    <property type="entry name" value="PAN_2"/>
    <property type="match status" value="1"/>
</dbReference>
<keyword evidence="10 15" id="KW-0067">ATP-binding</keyword>
<keyword evidence="14" id="KW-0325">Glycoprotein</keyword>
<evidence type="ECO:0000256" key="11">
    <source>
        <dbReference type="ARBA" id="ARBA00022989"/>
    </source>
</evidence>
<evidence type="ECO:0000256" key="17">
    <source>
        <dbReference type="SAM" id="Phobius"/>
    </source>
</evidence>
<keyword evidence="22" id="KW-1185">Reference proteome</keyword>
<feature type="transmembrane region" description="Helical" evidence="17">
    <location>
        <begin position="452"/>
        <end position="473"/>
    </location>
</feature>
<sequence>MKGVQNIYHHSYTFSFLLVFLFLNLFHPALSIYVNTLSSSESLTISSNRTLVSHGGVFELGFFKPLGRSRWYLGIWYKKVSQKTYAWVANRDSPLSNSIGTLKISGNNLVLLGQSNNTVWSTNLTRENVRSPVIAELLPNGNFVMRYSSNKDSSGFLWQSFDFPTDTLLPEMKLGYDFKTGRNRFLTSWRSYDDPSSGKFTYELDIQRGLPEFILINRFLNQRVVMQRSGPWNGIEFNGIPEVQGLNYMVYNYTENSEEIAYTFHMTNQSIYSRLTVTDYALNRYTRIPPSWGWSMFWSLPTDVCDSLYFCGSYSYCDLNTSPYCNCIRGFVPKNRQRWDLRDGSHGCVRRTQMSCSGDGFLRLNNMKLPDTKTATVDRTTDVKKCEEKCLSDCNCTSFATADVRNGGLGCVFWTGDLVEIRKQAVVGQDLYVRLNAADLASGEKRDRTKKIIGWSIGVTVMLILSVIVFCFWRRRQKQAKADATPIVGNQVLMNEVVLPRKKINFSGEDEVENLELSLEFEAVVTATEHFSDFNKVGKGGFGVVYKGRLVDGQEIAVKRLSEMSAQGTDEFMNEVRLIAKLQHNNLVRLLGCCVYEGEKILIYEYLENLSLDSHLFDETRSCMLNWQMRFDIINGIARGLLYLHQDSRFRIIHRDLKASNVLLDKDMTPKISDFGMARIFGRDETEADTRKVVGTYGYMSPEYAMNGTFSMKSDVFSFGVLLLEIISGKRNKGFCDSDSSKSDDITKRRSDLYAQVWRNWKEGQGLEIVDRVIIDSSSPTFRPREILRCLQIGLLCVQERVEDRPMMSSVVLMLGSETALIPQPKQPGYCVSQSSLETYSSWSKLRDDENWTVNQITMSIIDAR</sequence>
<evidence type="ECO:0000313" key="22">
    <source>
        <dbReference type="Proteomes" id="UP000824890"/>
    </source>
</evidence>
<keyword evidence="6 17" id="KW-0812">Transmembrane</keyword>
<evidence type="ECO:0000256" key="13">
    <source>
        <dbReference type="ARBA" id="ARBA00023157"/>
    </source>
</evidence>
<dbReference type="SUPFAM" id="SSF56112">
    <property type="entry name" value="Protein kinase-like (PK-like)"/>
    <property type="match status" value="1"/>
</dbReference>
<comment type="catalytic activity">
    <reaction evidence="15">
        <text>L-seryl-[protein] + ATP = O-phospho-L-seryl-[protein] + ADP + H(+)</text>
        <dbReference type="Rhea" id="RHEA:17989"/>
        <dbReference type="Rhea" id="RHEA-COMP:9863"/>
        <dbReference type="Rhea" id="RHEA-COMP:11604"/>
        <dbReference type="ChEBI" id="CHEBI:15378"/>
        <dbReference type="ChEBI" id="CHEBI:29999"/>
        <dbReference type="ChEBI" id="CHEBI:30616"/>
        <dbReference type="ChEBI" id="CHEBI:83421"/>
        <dbReference type="ChEBI" id="CHEBI:456216"/>
        <dbReference type="EC" id="2.7.11.1"/>
    </reaction>
</comment>
<dbReference type="Pfam" id="PF00954">
    <property type="entry name" value="S_locus_glycop"/>
    <property type="match status" value="1"/>
</dbReference>
<dbReference type="PROSITE" id="PS00108">
    <property type="entry name" value="PROTEIN_KINASE_ST"/>
    <property type="match status" value="1"/>
</dbReference>
<dbReference type="InterPro" id="IPR011009">
    <property type="entry name" value="Kinase-like_dom_sf"/>
</dbReference>
<dbReference type="InterPro" id="IPR022126">
    <property type="entry name" value="S-locus_recpt_kinase"/>
</dbReference>
<keyword evidence="4 15" id="KW-0723">Serine/threonine-protein kinase</keyword>
<feature type="domain" description="Bulb-type lectin" evidence="19">
    <location>
        <begin position="36"/>
        <end position="158"/>
    </location>
</feature>
<keyword evidence="13" id="KW-1015">Disulfide bond</keyword>
<proteinExistence type="inferred from homology"/>
<keyword evidence="8 15" id="KW-0547">Nucleotide-binding</keyword>
<dbReference type="InterPro" id="IPR000858">
    <property type="entry name" value="S_locus_glycoprot_dom"/>
</dbReference>
<dbReference type="PROSITE" id="PS50011">
    <property type="entry name" value="PROTEIN_KINASE_DOM"/>
    <property type="match status" value="1"/>
</dbReference>
<comment type="caution">
    <text evidence="21">The sequence shown here is derived from an EMBL/GenBank/DDBJ whole genome shotgun (WGS) entry which is preliminary data.</text>
</comment>
<evidence type="ECO:0000256" key="15">
    <source>
        <dbReference type="PIRNR" id="PIRNR000641"/>
    </source>
</evidence>
<feature type="domain" description="Protein kinase" evidence="18">
    <location>
        <begin position="531"/>
        <end position="795"/>
    </location>
</feature>
<reference evidence="21 22" key="1">
    <citation type="submission" date="2021-05" db="EMBL/GenBank/DDBJ databases">
        <title>Genome Assembly of Synthetic Allotetraploid Brassica napus Reveals Homoeologous Exchanges between Subgenomes.</title>
        <authorList>
            <person name="Davis J.T."/>
        </authorList>
    </citation>
    <scope>NUCLEOTIDE SEQUENCE [LARGE SCALE GENOMIC DNA]</scope>
    <source>
        <strain evidence="22">cv. Da-Ae</strain>
        <tissue evidence="21">Seedling</tissue>
    </source>
</reference>
<dbReference type="EMBL" id="JAGKQM010000016">
    <property type="protein sequence ID" value="KAH0875218.1"/>
    <property type="molecule type" value="Genomic_DNA"/>
</dbReference>
<evidence type="ECO:0000259" key="20">
    <source>
        <dbReference type="PROSITE" id="PS50948"/>
    </source>
</evidence>
<comment type="subcellular location">
    <subcellularLocation>
        <location evidence="1">Cell membrane</location>
        <topology evidence="1">Single-pass type I membrane protein</topology>
    </subcellularLocation>
</comment>
<dbReference type="PROSITE" id="PS00107">
    <property type="entry name" value="PROTEIN_KINASE_ATP"/>
    <property type="match status" value="1"/>
</dbReference>
<evidence type="ECO:0000256" key="6">
    <source>
        <dbReference type="ARBA" id="ARBA00022692"/>
    </source>
</evidence>
<organism evidence="21 22">
    <name type="scientific">Brassica napus</name>
    <name type="common">Rape</name>
    <dbReference type="NCBI Taxonomy" id="3708"/>
    <lineage>
        <taxon>Eukaryota</taxon>
        <taxon>Viridiplantae</taxon>
        <taxon>Streptophyta</taxon>
        <taxon>Embryophyta</taxon>
        <taxon>Tracheophyta</taxon>
        <taxon>Spermatophyta</taxon>
        <taxon>Magnoliopsida</taxon>
        <taxon>eudicotyledons</taxon>
        <taxon>Gunneridae</taxon>
        <taxon>Pentapetalae</taxon>
        <taxon>rosids</taxon>
        <taxon>malvids</taxon>
        <taxon>Brassicales</taxon>
        <taxon>Brassicaceae</taxon>
        <taxon>Brassiceae</taxon>
        <taxon>Brassica</taxon>
    </lineage>
</organism>
<gene>
    <name evidence="21" type="ORF">HID58_072580</name>
</gene>
<evidence type="ECO:0000256" key="2">
    <source>
        <dbReference type="ARBA" id="ARBA00022471"/>
    </source>
</evidence>
<evidence type="ECO:0000259" key="18">
    <source>
        <dbReference type="PROSITE" id="PS50011"/>
    </source>
</evidence>
<evidence type="ECO:0000256" key="8">
    <source>
        <dbReference type="ARBA" id="ARBA00022741"/>
    </source>
</evidence>
<dbReference type="InterPro" id="IPR001480">
    <property type="entry name" value="Bulb-type_lectin_dom"/>
</dbReference>
<dbReference type="Gene3D" id="3.30.200.20">
    <property type="entry name" value="Phosphorylase Kinase, domain 1"/>
    <property type="match status" value="1"/>
</dbReference>
<evidence type="ECO:0000259" key="19">
    <source>
        <dbReference type="PROSITE" id="PS50927"/>
    </source>
</evidence>
<dbReference type="PANTHER" id="PTHR27002:SF956">
    <property type="entry name" value="PROTEIN KINASE DOMAIN-CONTAINING PROTEIN"/>
    <property type="match status" value="1"/>
</dbReference>
<accession>A0ABQ7Z4Z7</accession>
<keyword evidence="7" id="KW-0732">Signal</keyword>
<keyword evidence="2" id="KW-0713">Self-incompatibility</keyword>
<keyword evidence="3" id="KW-1003">Cell membrane</keyword>